<accession>A0ABD3PXT5</accession>
<dbReference type="SMART" id="SM00385">
    <property type="entry name" value="CYCLIN"/>
    <property type="match status" value="1"/>
</dbReference>
<dbReference type="Gene3D" id="1.10.472.10">
    <property type="entry name" value="Cyclin-like"/>
    <property type="match status" value="2"/>
</dbReference>
<dbReference type="InterPro" id="IPR048258">
    <property type="entry name" value="Cyclins_cyclin-box"/>
</dbReference>
<evidence type="ECO:0000256" key="3">
    <source>
        <dbReference type="ARBA" id="ARBA00023306"/>
    </source>
</evidence>
<name>A0ABD3PXT5_9STRA</name>
<proteinExistence type="inferred from homology"/>
<evidence type="ECO:0000256" key="1">
    <source>
        <dbReference type="ARBA" id="ARBA00022618"/>
    </source>
</evidence>
<keyword evidence="2 4" id="KW-0195">Cyclin</keyword>
<dbReference type="InterPro" id="IPR036915">
    <property type="entry name" value="Cyclin-like_sf"/>
</dbReference>
<dbReference type="InterPro" id="IPR013763">
    <property type="entry name" value="Cyclin-like_dom"/>
</dbReference>
<evidence type="ECO:0000313" key="6">
    <source>
        <dbReference type="EMBL" id="KAL3792753.1"/>
    </source>
</evidence>
<evidence type="ECO:0000313" key="7">
    <source>
        <dbReference type="Proteomes" id="UP001530400"/>
    </source>
</evidence>
<dbReference type="SUPFAM" id="SSF47954">
    <property type="entry name" value="Cyclin-like"/>
    <property type="match status" value="1"/>
</dbReference>
<sequence length="353" mass="40137">MIANVRSSACADTRRETLSAMMAQEALEVYHVCDYLQSYDESEEEDENDDGRGNQLNATCRTSICEWMYRVVDHFGVDREVVSIAMSYVDRVLSICLCPDRRTFKLISSASLHLAIKIHSPWQWKEISPLLPDLSRGDFDSKRIAAMENEITQWLKWYLNQSTPQCMAMYILSLLKDIPEEVLQSVTDMTLFLLEVAVCDYDFATVRNSVIAIAAVLNATEKIGFDLCDFESDAFSYRNDFKHQIKGILSSVDYKVNRNEIPSAKNRLWSLYRHSTECSMHQSMLLTPPPIAPKRSIVEKVSSSPTSVVDSKRLRIRSDFAFREISIVPSLEFSVSSDSQDLPNPLMGDAHSL</sequence>
<comment type="caution">
    <text evidence="6">The sequence shown here is derived from an EMBL/GenBank/DDBJ whole genome shotgun (WGS) entry which is preliminary data.</text>
</comment>
<keyword evidence="7" id="KW-1185">Reference proteome</keyword>
<comment type="similarity">
    <text evidence="4">Belongs to the cyclin family.</text>
</comment>
<reference evidence="6 7" key="1">
    <citation type="submission" date="2024-10" db="EMBL/GenBank/DDBJ databases">
        <title>Updated reference genomes for cyclostephanoid diatoms.</title>
        <authorList>
            <person name="Roberts W.R."/>
            <person name="Alverson A.J."/>
        </authorList>
    </citation>
    <scope>NUCLEOTIDE SEQUENCE [LARGE SCALE GENOMIC DNA]</scope>
    <source>
        <strain evidence="6 7">AJA010-31</strain>
    </source>
</reference>
<dbReference type="InterPro" id="IPR039361">
    <property type="entry name" value="Cyclin"/>
</dbReference>
<evidence type="ECO:0000259" key="5">
    <source>
        <dbReference type="SMART" id="SM00385"/>
    </source>
</evidence>
<dbReference type="GO" id="GO:0051301">
    <property type="term" value="P:cell division"/>
    <property type="evidence" value="ECO:0007669"/>
    <property type="project" value="UniProtKB-KW"/>
</dbReference>
<evidence type="ECO:0000256" key="4">
    <source>
        <dbReference type="RuleBase" id="RU000383"/>
    </source>
</evidence>
<organism evidence="6 7">
    <name type="scientific">Cyclotella atomus</name>
    <dbReference type="NCBI Taxonomy" id="382360"/>
    <lineage>
        <taxon>Eukaryota</taxon>
        <taxon>Sar</taxon>
        <taxon>Stramenopiles</taxon>
        <taxon>Ochrophyta</taxon>
        <taxon>Bacillariophyta</taxon>
        <taxon>Coscinodiscophyceae</taxon>
        <taxon>Thalassiosirophycidae</taxon>
        <taxon>Stephanodiscales</taxon>
        <taxon>Stephanodiscaceae</taxon>
        <taxon>Cyclotella</taxon>
    </lineage>
</organism>
<dbReference type="PANTHER" id="PTHR10177">
    <property type="entry name" value="CYCLINS"/>
    <property type="match status" value="1"/>
</dbReference>
<protein>
    <recommendedName>
        <fullName evidence="5">Cyclin-like domain-containing protein</fullName>
    </recommendedName>
</protein>
<feature type="domain" description="Cyclin-like" evidence="5">
    <location>
        <begin position="66"/>
        <end position="153"/>
    </location>
</feature>
<evidence type="ECO:0000256" key="2">
    <source>
        <dbReference type="ARBA" id="ARBA00023127"/>
    </source>
</evidence>
<dbReference type="InterPro" id="IPR006671">
    <property type="entry name" value="Cyclin_N"/>
</dbReference>
<dbReference type="EMBL" id="JALLPJ020000421">
    <property type="protein sequence ID" value="KAL3792753.1"/>
    <property type="molecule type" value="Genomic_DNA"/>
</dbReference>
<dbReference type="Pfam" id="PF00134">
    <property type="entry name" value="Cyclin_N"/>
    <property type="match status" value="1"/>
</dbReference>
<keyword evidence="1" id="KW-0132">Cell division</keyword>
<gene>
    <name evidence="6" type="ORF">ACHAWO_002358</name>
</gene>
<dbReference type="Proteomes" id="UP001530400">
    <property type="component" value="Unassembled WGS sequence"/>
</dbReference>
<keyword evidence="3" id="KW-0131">Cell cycle</keyword>
<dbReference type="PROSITE" id="PS00292">
    <property type="entry name" value="CYCLINS"/>
    <property type="match status" value="1"/>
</dbReference>
<dbReference type="AlphaFoldDB" id="A0ABD3PXT5"/>
<dbReference type="FunFam" id="1.10.472.10:FF:000093">
    <property type="entry name" value="Predicted protein"/>
    <property type="match status" value="1"/>
</dbReference>